<dbReference type="CDD" id="cd03457">
    <property type="entry name" value="intradiol_dioxygenase_like"/>
    <property type="match status" value="1"/>
</dbReference>
<keyword evidence="4" id="KW-0223">Dioxygenase</keyword>
<dbReference type="Proteomes" id="UP000305647">
    <property type="component" value="Unassembled WGS sequence"/>
</dbReference>
<accession>A0A4T0R388</accession>
<evidence type="ECO:0000313" key="4">
    <source>
        <dbReference type="EMBL" id="TIC31494.1"/>
    </source>
</evidence>
<dbReference type="Pfam" id="PF00775">
    <property type="entry name" value="Dioxygenase_C"/>
    <property type="match status" value="1"/>
</dbReference>
<dbReference type="EMBL" id="SPRO01000012">
    <property type="protein sequence ID" value="TIC31494.1"/>
    <property type="molecule type" value="Genomic_DNA"/>
</dbReference>
<keyword evidence="1" id="KW-0732">Signal</keyword>
<sequence>MKIFAATLAASLTLIAELAHPGHHDPVPQAADVKARAASAAHCNEHVAKRYEGMRKRGSMSLFEKAPTTHFDKIQNTTCVLAPTVTEGPYWITGEQVRNDITEDQQGKPLVLDIGILDVNTCEPLEGAYIDVWHANATGYYSGFEDFTLDAPSKRQMNTPTSNNTYLRGIAKTNEEGIVEFKTIFGGFYTGRAPHFHLKAFIDAEESDDGSITGGETAFTGQIFFTDETANDVFAEYPYTENENTRSYNSDDTILTSEQGNGNNPIVDLVDIDGTFYGIITVGINATATDQTG</sequence>
<dbReference type="PANTHER" id="PTHR34315">
    <property type="match status" value="1"/>
</dbReference>
<dbReference type="GO" id="GO:0008199">
    <property type="term" value="F:ferric iron binding"/>
    <property type="evidence" value="ECO:0007669"/>
    <property type="project" value="InterPro"/>
</dbReference>
<protein>
    <submittedName>
        <fullName evidence="4">Aromatic compound dioxygenase</fullName>
    </submittedName>
</protein>
<evidence type="ECO:0000313" key="5">
    <source>
        <dbReference type="EMBL" id="TIC66388.1"/>
    </source>
</evidence>
<proteinExistence type="predicted"/>
<evidence type="ECO:0000259" key="2">
    <source>
        <dbReference type="Pfam" id="PF00775"/>
    </source>
</evidence>
<reference evidence="6 7" key="1">
    <citation type="submission" date="2019-03" db="EMBL/GenBank/DDBJ databases">
        <title>Sequencing 25 genomes of Wallemia mellicola.</title>
        <authorList>
            <person name="Gostincar C."/>
        </authorList>
    </citation>
    <scope>NUCLEOTIDE SEQUENCE [LARGE SCALE GENOMIC DNA]</scope>
    <source>
        <strain evidence="3 7">EXF-1262</strain>
        <strain evidence="5 8">EXF-757</strain>
        <strain evidence="4 6">EXF-8738</strain>
    </source>
</reference>
<comment type="caution">
    <text evidence="4">The sequence shown here is derived from an EMBL/GenBank/DDBJ whole genome shotgun (WGS) entry which is preliminary data.</text>
</comment>
<dbReference type="InterPro" id="IPR015889">
    <property type="entry name" value="Intradiol_dOase_core"/>
</dbReference>
<dbReference type="PANTHER" id="PTHR34315:SF1">
    <property type="entry name" value="INTRADIOL RING-CLEAVAGE DIOXYGENASES DOMAIN-CONTAINING PROTEIN-RELATED"/>
    <property type="match status" value="1"/>
</dbReference>
<feature type="signal peptide" evidence="1">
    <location>
        <begin position="1"/>
        <end position="24"/>
    </location>
</feature>
<gene>
    <name evidence="5" type="ORF">E3Q01_01760</name>
    <name evidence="4" type="ORF">E3Q10_01639</name>
    <name evidence="3" type="ORF">E3Q17_01394</name>
</gene>
<organism evidence="4 6">
    <name type="scientific">Wallemia mellicola</name>
    <dbReference type="NCBI Taxonomy" id="1708541"/>
    <lineage>
        <taxon>Eukaryota</taxon>
        <taxon>Fungi</taxon>
        <taxon>Dikarya</taxon>
        <taxon>Basidiomycota</taxon>
        <taxon>Wallemiomycotina</taxon>
        <taxon>Wallemiomycetes</taxon>
        <taxon>Wallemiales</taxon>
        <taxon>Wallemiaceae</taxon>
        <taxon>Wallemia</taxon>
    </lineage>
</organism>
<dbReference type="EMBL" id="SPRX01000017">
    <property type="protein sequence ID" value="TIC66388.1"/>
    <property type="molecule type" value="Genomic_DNA"/>
</dbReference>
<dbReference type="Proteomes" id="UP000310708">
    <property type="component" value="Unassembled WGS sequence"/>
</dbReference>
<name>A0A4T0R388_9BASI</name>
<evidence type="ECO:0000313" key="6">
    <source>
        <dbReference type="Proteomes" id="UP000305647"/>
    </source>
</evidence>
<keyword evidence="4" id="KW-0560">Oxidoreductase</keyword>
<dbReference type="EMBL" id="SPRH01000011">
    <property type="protein sequence ID" value="TIC02541.1"/>
    <property type="molecule type" value="Genomic_DNA"/>
</dbReference>
<dbReference type="SUPFAM" id="SSF49482">
    <property type="entry name" value="Aromatic compound dioxygenase"/>
    <property type="match status" value="1"/>
</dbReference>
<feature type="domain" description="Intradiol ring-cleavage dioxygenases" evidence="2">
    <location>
        <begin position="89"/>
        <end position="190"/>
    </location>
</feature>
<dbReference type="InterPro" id="IPR000627">
    <property type="entry name" value="Intradiol_dOase_C"/>
</dbReference>
<feature type="chain" id="PRO_5033451561" evidence="1">
    <location>
        <begin position="25"/>
        <end position="293"/>
    </location>
</feature>
<dbReference type="GO" id="GO:0016702">
    <property type="term" value="F:oxidoreductase activity, acting on single donors with incorporation of molecular oxygen, incorporation of two atoms of oxygen"/>
    <property type="evidence" value="ECO:0007669"/>
    <property type="project" value="InterPro"/>
</dbReference>
<evidence type="ECO:0000313" key="3">
    <source>
        <dbReference type="EMBL" id="TIC02541.1"/>
    </source>
</evidence>
<evidence type="ECO:0000256" key="1">
    <source>
        <dbReference type="SAM" id="SignalP"/>
    </source>
</evidence>
<dbReference type="Proteomes" id="UP000307169">
    <property type="component" value="Unassembled WGS sequence"/>
</dbReference>
<evidence type="ECO:0000313" key="7">
    <source>
        <dbReference type="Proteomes" id="UP000307169"/>
    </source>
</evidence>
<evidence type="ECO:0000313" key="8">
    <source>
        <dbReference type="Proteomes" id="UP000310708"/>
    </source>
</evidence>
<dbReference type="Gene3D" id="2.60.130.10">
    <property type="entry name" value="Aromatic compound dioxygenase"/>
    <property type="match status" value="1"/>
</dbReference>
<dbReference type="AlphaFoldDB" id="A0A4T0R388"/>